<feature type="transmembrane region" description="Helical" evidence="5">
    <location>
        <begin position="113"/>
        <end position="134"/>
    </location>
</feature>
<keyword evidence="2 5" id="KW-0812">Transmembrane</keyword>
<feature type="transmembrane region" description="Helical" evidence="5">
    <location>
        <begin position="85"/>
        <end position="101"/>
    </location>
</feature>
<evidence type="ECO:0000256" key="1">
    <source>
        <dbReference type="ARBA" id="ARBA00004141"/>
    </source>
</evidence>
<feature type="transmembrane region" description="Helical" evidence="5">
    <location>
        <begin position="172"/>
        <end position="188"/>
    </location>
</feature>
<comment type="subcellular location">
    <subcellularLocation>
        <location evidence="1">Membrane</location>
        <topology evidence="1">Multi-pass membrane protein</topology>
    </subcellularLocation>
</comment>
<reference evidence="7 8" key="1">
    <citation type="journal article" date="2012" name="J. Bacteriol.">
        <title>Genome Sequence of Nitratireductor indicus Type Strain C115.</title>
        <authorList>
            <person name="Lai Q."/>
            <person name="Li G."/>
            <person name="Yu Z."/>
            <person name="Shao Z."/>
        </authorList>
    </citation>
    <scope>NUCLEOTIDE SEQUENCE [LARGE SCALE GENOMIC DNA]</scope>
    <source>
        <strain evidence="7 8">C115</strain>
    </source>
</reference>
<keyword evidence="3 5" id="KW-1133">Transmembrane helix</keyword>
<feature type="transmembrane region" description="Helical" evidence="5">
    <location>
        <begin position="20"/>
        <end position="43"/>
    </location>
</feature>
<dbReference type="InterPro" id="IPR007016">
    <property type="entry name" value="O-antigen_ligase-rel_domated"/>
</dbReference>
<dbReference type="PANTHER" id="PTHR37422:SF13">
    <property type="entry name" value="LIPOPOLYSACCHARIDE BIOSYNTHESIS PROTEIN PA4999-RELATED"/>
    <property type="match status" value="1"/>
</dbReference>
<evidence type="ECO:0000259" key="6">
    <source>
        <dbReference type="Pfam" id="PF04932"/>
    </source>
</evidence>
<sequence length="418" mass="45145">MMTYRKVNQLFTFASFSTAPALGSVVSFLWHGGAIWCVFEVATGRRRFSPDRMMRFVYGIMLVYVATNLMAFLANDPSWEMARKLLPLVTFLMFPFSYSIWTISNREEIARAAILGSAVAAASGFALALIQYYIVAMRPEGGAGNALVFADVACLTGLVCLAGALTLETGRARLLLFAYALAFLAVLFSGSRSVWGVMLGASILVVLLCRGRVMNILRGRMLAILAVAVTVAVLASGVVATRMELLGEEFRELAVSGNYNTSSGLRVALYEIGSRLVMERPFLGHGLQNTVHLIGHHLNADYGVNRSFSHFHNGFLTAFVEGGVLCGLAVLALFAAIAVAAWRALQNAVDPIQRFGGLLLAILFCIYAGGGSVNLIFGHDILDSMFMVVLITGLYLATGSSQLPAEEKEEPDTDQARP</sequence>
<feature type="transmembrane region" description="Helical" evidence="5">
    <location>
        <begin position="222"/>
        <end position="240"/>
    </location>
</feature>
<proteinExistence type="predicted"/>
<evidence type="ECO:0000313" key="8">
    <source>
        <dbReference type="Proteomes" id="UP000007374"/>
    </source>
</evidence>
<accession>K2PJG7</accession>
<dbReference type="Proteomes" id="UP000007374">
    <property type="component" value="Unassembled WGS sequence"/>
</dbReference>
<gene>
    <name evidence="7" type="ORF">NA8A_15686</name>
</gene>
<dbReference type="GO" id="GO:0016020">
    <property type="term" value="C:membrane"/>
    <property type="evidence" value="ECO:0007669"/>
    <property type="project" value="UniProtKB-SubCell"/>
</dbReference>
<dbReference type="STRING" id="721133.SAMN05216176_111171"/>
<dbReference type="PANTHER" id="PTHR37422">
    <property type="entry name" value="TEICHURONIC ACID BIOSYNTHESIS PROTEIN TUAE"/>
    <property type="match status" value="1"/>
</dbReference>
<dbReference type="eggNOG" id="COG3307">
    <property type="taxonomic scope" value="Bacteria"/>
</dbReference>
<evidence type="ECO:0000256" key="4">
    <source>
        <dbReference type="ARBA" id="ARBA00023136"/>
    </source>
</evidence>
<dbReference type="Pfam" id="PF04932">
    <property type="entry name" value="Wzy_C"/>
    <property type="match status" value="1"/>
</dbReference>
<keyword evidence="4 5" id="KW-0472">Membrane</keyword>
<dbReference type="RefSeq" id="WP_009451321.1">
    <property type="nucleotide sequence ID" value="NZ_AMSI01000011.1"/>
</dbReference>
<protein>
    <submittedName>
        <fullName evidence="7">O-antigen polymerase</fullName>
    </submittedName>
</protein>
<evidence type="ECO:0000256" key="3">
    <source>
        <dbReference type="ARBA" id="ARBA00022989"/>
    </source>
</evidence>
<feature type="domain" description="O-antigen ligase-related" evidence="6">
    <location>
        <begin position="178"/>
        <end position="329"/>
    </location>
</feature>
<comment type="caution">
    <text evidence="7">The sequence shown here is derived from an EMBL/GenBank/DDBJ whole genome shotgun (WGS) entry which is preliminary data.</text>
</comment>
<organism evidence="7 8">
    <name type="scientific">Nitratireductor indicus C115</name>
    <dbReference type="NCBI Taxonomy" id="1231190"/>
    <lineage>
        <taxon>Bacteria</taxon>
        <taxon>Pseudomonadati</taxon>
        <taxon>Pseudomonadota</taxon>
        <taxon>Alphaproteobacteria</taxon>
        <taxon>Hyphomicrobiales</taxon>
        <taxon>Phyllobacteriaceae</taxon>
        <taxon>Nitratireductor</taxon>
    </lineage>
</organism>
<feature type="transmembrane region" description="Helical" evidence="5">
    <location>
        <begin position="55"/>
        <end position="73"/>
    </location>
</feature>
<dbReference type="PATRIC" id="fig|1231190.3.peg.3248"/>
<feature type="transmembrane region" description="Helical" evidence="5">
    <location>
        <begin position="357"/>
        <end position="375"/>
    </location>
</feature>
<feature type="transmembrane region" description="Helical" evidence="5">
    <location>
        <begin position="146"/>
        <end position="165"/>
    </location>
</feature>
<evidence type="ECO:0000313" key="7">
    <source>
        <dbReference type="EMBL" id="EKF41307.1"/>
    </source>
</evidence>
<evidence type="ECO:0000256" key="2">
    <source>
        <dbReference type="ARBA" id="ARBA00022692"/>
    </source>
</evidence>
<name>K2PJG7_9HYPH</name>
<dbReference type="InterPro" id="IPR051533">
    <property type="entry name" value="WaaL-like"/>
</dbReference>
<dbReference type="EMBL" id="AMSI01000011">
    <property type="protein sequence ID" value="EKF41307.1"/>
    <property type="molecule type" value="Genomic_DNA"/>
</dbReference>
<keyword evidence="8" id="KW-1185">Reference proteome</keyword>
<feature type="transmembrane region" description="Helical" evidence="5">
    <location>
        <begin position="194"/>
        <end position="210"/>
    </location>
</feature>
<evidence type="ECO:0000256" key="5">
    <source>
        <dbReference type="SAM" id="Phobius"/>
    </source>
</evidence>
<dbReference type="AlphaFoldDB" id="K2PJG7"/>
<feature type="transmembrane region" description="Helical" evidence="5">
    <location>
        <begin position="322"/>
        <end position="345"/>
    </location>
</feature>